<dbReference type="InterPro" id="IPR002798">
    <property type="entry name" value="SpoIIM-like"/>
</dbReference>
<sequence>MKKILNNLRTRLHVNKNLFVFLVVMVIVGVTAGAFFSSVLGTEDKQLVTDYLNDFFNNSLNDNLEYNVSTSNTLIFTLVFSLVLWVLGISVIGFVFIIVLLFIKSFIVGFSIGSLIINFKAKGILLSLGYVFPHHIVNLFIYILLCAYALCVSFRIIRAFTGKKELDFKNVINRYSFVLVFSLIVLTFTSLYEVYCMPALMNFLVQLVN</sequence>
<dbReference type="AlphaFoldDB" id="A0A9D0ZSA9"/>
<reference evidence="2" key="2">
    <citation type="journal article" date="2021" name="PeerJ">
        <title>Extensive microbial diversity within the chicken gut microbiome revealed by metagenomics and culture.</title>
        <authorList>
            <person name="Gilroy R."/>
            <person name="Ravi A."/>
            <person name="Getino M."/>
            <person name="Pursley I."/>
            <person name="Horton D.L."/>
            <person name="Alikhan N.F."/>
            <person name="Baker D."/>
            <person name="Gharbi K."/>
            <person name="Hall N."/>
            <person name="Watson M."/>
            <person name="Adriaenssens E.M."/>
            <person name="Foster-Nyarko E."/>
            <person name="Jarju S."/>
            <person name="Secka A."/>
            <person name="Antonio M."/>
            <person name="Oren A."/>
            <person name="Chaudhuri R.R."/>
            <person name="La Ragione R."/>
            <person name="Hildebrand F."/>
            <person name="Pallen M.J."/>
        </authorList>
    </citation>
    <scope>NUCLEOTIDE SEQUENCE</scope>
    <source>
        <strain evidence="2">CHK147-3167</strain>
    </source>
</reference>
<feature type="transmembrane region" description="Helical" evidence="1">
    <location>
        <begin position="74"/>
        <end position="103"/>
    </location>
</feature>
<protein>
    <submittedName>
        <fullName evidence="2">Stage II sporulation protein M</fullName>
    </submittedName>
</protein>
<name>A0A9D0ZSA9_9FIRM</name>
<feature type="transmembrane region" description="Helical" evidence="1">
    <location>
        <begin position="20"/>
        <end position="40"/>
    </location>
</feature>
<accession>A0A9D0ZSA9</accession>
<dbReference type="Pfam" id="PF01944">
    <property type="entry name" value="SpoIIM"/>
    <property type="match status" value="1"/>
</dbReference>
<dbReference type="PIRSF" id="PIRSF038973">
    <property type="entry name" value="SpoIIM"/>
    <property type="match status" value="1"/>
</dbReference>
<evidence type="ECO:0000313" key="3">
    <source>
        <dbReference type="Proteomes" id="UP000886786"/>
    </source>
</evidence>
<dbReference type="InterPro" id="IPR014196">
    <property type="entry name" value="SpoIIM"/>
</dbReference>
<gene>
    <name evidence="2" type="primary">spoIIM</name>
    <name evidence="2" type="ORF">IAB27_03020</name>
</gene>
<proteinExistence type="predicted"/>
<comment type="caution">
    <text evidence="2">The sequence shown here is derived from an EMBL/GenBank/DDBJ whole genome shotgun (WGS) entry which is preliminary data.</text>
</comment>
<keyword evidence="1" id="KW-1133">Transmembrane helix</keyword>
<dbReference type="Proteomes" id="UP000886786">
    <property type="component" value="Unassembled WGS sequence"/>
</dbReference>
<evidence type="ECO:0000256" key="1">
    <source>
        <dbReference type="SAM" id="Phobius"/>
    </source>
</evidence>
<organism evidence="2 3">
    <name type="scientific">Candidatus Coprosoma intestinipullorum</name>
    <dbReference type="NCBI Taxonomy" id="2840752"/>
    <lineage>
        <taxon>Bacteria</taxon>
        <taxon>Bacillati</taxon>
        <taxon>Bacillota</taxon>
        <taxon>Bacillota incertae sedis</taxon>
        <taxon>Candidatus Coprosoma</taxon>
    </lineage>
</organism>
<feature type="transmembrane region" description="Helical" evidence="1">
    <location>
        <begin position="177"/>
        <end position="195"/>
    </location>
</feature>
<dbReference type="EMBL" id="DVFV01000057">
    <property type="protein sequence ID" value="HIQ90582.1"/>
    <property type="molecule type" value="Genomic_DNA"/>
</dbReference>
<keyword evidence="1" id="KW-0472">Membrane</keyword>
<keyword evidence="1" id="KW-0812">Transmembrane</keyword>
<dbReference type="NCBIfam" id="TIGR02831">
    <property type="entry name" value="spo_II_M"/>
    <property type="match status" value="1"/>
</dbReference>
<evidence type="ECO:0000313" key="2">
    <source>
        <dbReference type="EMBL" id="HIQ90582.1"/>
    </source>
</evidence>
<feature type="transmembrane region" description="Helical" evidence="1">
    <location>
        <begin position="139"/>
        <end position="157"/>
    </location>
</feature>
<reference evidence="2" key="1">
    <citation type="submission" date="2020-10" db="EMBL/GenBank/DDBJ databases">
        <authorList>
            <person name="Gilroy R."/>
        </authorList>
    </citation>
    <scope>NUCLEOTIDE SEQUENCE</scope>
    <source>
        <strain evidence="2">CHK147-3167</strain>
    </source>
</reference>